<reference evidence="2" key="1">
    <citation type="journal article" date="2019" name="Int. J. Syst. Evol. Microbiol.">
        <title>The Global Catalogue of Microorganisms (GCM) 10K type strain sequencing project: providing services to taxonomists for standard genome sequencing and annotation.</title>
        <authorList>
            <consortium name="The Broad Institute Genomics Platform"/>
            <consortium name="The Broad Institute Genome Sequencing Center for Infectious Disease"/>
            <person name="Wu L."/>
            <person name="Ma J."/>
        </authorList>
    </citation>
    <scope>NUCLEOTIDE SEQUENCE [LARGE SCALE GENOMIC DNA]</scope>
    <source>
        <strain evidence="2">CGMCC 1.16326</strain>
    </source>
</reference>
<proteinExistence type="predicted"/>
<dbReference type="RefSeq" id="WP_377012184.1">
    <property type="nucleotide sequence ID" value="NZ_JBHSLV010000055.1"/>
</dbReference>
<keyword evidence="2" id="KW-1185">Reference proteome</keyword>
<name>A0ABW0HLP8_9HYPH</name>
<evidence type="ECO:0000313" key="1">
    <source>
        <dbReference type="EMBL" id="MFC5395974.1"/>
    </source>
</evidence>
<comment type="caution">
    <text evidence="1">The sequence shown here is derived from an EMBL/GenBank/DDBJ whole genome shotgun (WGS) entry which is preliminary data.</text>
</comment>
<dbReference type="Proteomes" id="UP001596104">
    <property type="component" value="Unassembled WGS sequence"/>
</dbReference>
<sequence length="175" mass="19528">MHDLASPRVLAVAGVLAVLACLPQVSSAEEAKFRITTSWIVNYVEPKPRSVMQQNSYFVSLKSDGTVTERTETRIGNGWPGANLVETDTELGGSDSRARRKVWRVVNETTLVRLLARESHTFAIWLRTQGKDSCTATLEWRLKPGFTLFESPKKPGKPVVRFAEPSWPTARCDVL</sequence>
<organism evidence="1 2">
    <name type="scientific">Bosea vestrisii</name>
    <dbReference type="NCBI Taxonomy" id="151416"/>
    <lineage>
        <taxon>Bacteria</taxon>
        <taxon>Pseudomonadati</taxon>
        <taxon>Pseudomonadota</taxon>
        <taxon>Alphaproteobacteria</taxon>
        <taxon>Hyphomicrobiales</taxon>
        <taxon>Boseaceae</taxon>
        <taxon>Bosea</taxon>
    </lineage>
</organism>
<protein>
    <submittedName>
        <fullName evidence="1">Uncharacterized protein</fullName>
    </submittedName>
</protein>
<evidence type="ECO:0000313" key="2">
    <source>
        <dbReference type="Proteomes" id="UP001596104"/>
    </source>
</evidence>
<dbReference type="EMBL" id="JBHSLV010000055">
    <property type="protein sequence ID" value="MFC5395974.1"/>
    <property type="molecule type" value="Genomic_DNA"/>
</dbReference>
<gene>
    <name evidence="1" type="ORF">ACFPPC_25380</name>
</gene>
<accession>A0ABW0HLP8</accession>